<dbReference type="AlphaFoldDB" id="A0A2U1QKS1"/>
<organism evidence="2 3">
    <name type="scientific">Artemisia annua</name>
    <name type="common">Sweet wormwood</name>
    <dbReference type="NCBI Taxonomy" id="35608"/>
    <lineage>
        <taxon>Eukaryota</taxon>
        <taxon>Viridiplantae</taxon>
        <taxon>Streptophyta</taxon>
        <taxon>Embryophyta</taxon>
        <taxon>Tracheophyta</taxon>
        <taxon>Spermatophyta</taxon>
        <taxon>Magnoliopsida</taxon>
        <taxon>eudicotyledons</taxon>
        <taxon>Gunneridae</taxon>
        <taxon>Pentapetalae</taxon>
        <taxon>asterids</taxon>
        <taxon>campanulids</taxon>
        <taxon>Asterales</taxon>
        <taxon>Asteraceae</taxon>
        <taxon>Asteroideae</taxon>
        <taxon>Anthemideae</taxon>
        <taxon>Artemisiinae</taxon>
        <taxon>Artemisia</taxon>
    </lineage>
</organism>
<dbReference type="GO" id="GO:0000488">
    <property type="term" value="P:maturation of LSU-rRNA from tetracistronic rRNA transcript (SSU-rRNA, LSU-rRNA, 4.5S-rRNA, 5S-rRNA)"/>
    <property type="evidence" value="ECO:0007669"/>
    <property type="project" value="TreeGrafter"/>
</dbReference>
<accession>A0A2U1QKS1</accession>
<dbReference type="InterPro" id="IPR020094">
    <property type="entry name" value="TruA/RsuA/RluB/E/F_N"/>
</dbReference>
<dbReference type="EMBL" id="PKPP01000058">
    <property type="protein sequence ID" value="PWA98614.1"/>
    <property type="molecule type" value="Genomic_DNA"/>
</dbReference>
<name>A0A2U1QKS1_ARTAN</name>
<dbReference type="PANTHER" id="PTHR47683:SF2">
    <property type="entry name" value="RNA-BINDING S4 DOMAIN-CONTAINING PROTEIN"/>
    <property type="match status" value="1"/>
</dbReference>
<dbReference type="GO" id="GO:0000489">
    <property type="term" value="P:maturation of SSU-rRNA from tetracistronic rRNA transcript (SSU-rRNA, LSU-rRNA, 4.5S-rRNA, 5S-rRNA)"/>
    <property type="evidence" value="ECO:0007669"/>
    <property type="project" value="TreeGrafter"/>
</dbReference>
<sequence length="88" mass="9568">MVFEIKVDPKKDMIYVNGTYVPQERAKLNLIKEISGNQNLDCALFGCLDVATPGLISVTNDGEFPQKNSHPSSGLSKELSSKIPENSG</sequence>
<protein>
    <submittedName>
        <fullName evidence="2">Pseudouridine synthase, RluC/RluD</fullName>
    </submittedName>
</protein>
<evidence type="ECO:0000313" key="3">
    <source>
        <dbReference type="Proteomes" id="UP000245207"/>
    </source>
</evidence>
<comment type="caution">
    <text evidence="2">The sequence shown here is derived from an EMBL/GenBank/DDBJ whole genome shotgun (WGS) entry which is preliminary data.</text>
</comment>
<dbReference type="GO" id="GO:0003723">
    <property type="term" value="F:RNA binding"/>
    <property type="evidence" value="ECO:0007669"/>
    <property type="project" value="InterPro"/>
</dbReference>
<dbReference type="OrthoDB" id="440619at2759"/>
<gene>
    <name evidence="2" type="ORF">CTI12_AA016820</name>
</gene>
<dbReference type="PANTHER" id="PTHR47683">
    <property type="entry name" value="PSEUDOURIDINE SYNTHASE FAMILY PROTEIN-RELATED"/>
    <property type="match status" value="1"/>
</dbReference>
<dbReference type="GO" id="GO:0009982">
    <property type="term" value="F:pseudouridine synthase activity"/>
    <property type="evidence" value="ECO:0007669"/>
    <property type="project" value="InterPro"/>
</dbReference>
<dbReference type="InterPro" id="IPR050343">
    <property type="entry name" value="RsuA_PseudoU_synthase"/>
</dbReference>
<dbReference type="STRING" id="35608.A0A2U1QKS1"/>
<feature type="region of interest" description="Disordered" evidence="1">
    <location>
        <begin position="60"/>
        <end position="88"/>
    </location>
</feature>
<dbReference type="GO" id="GO:0032544">
    <property type="term" value="P:plastid translation"/>
    <property type="evidence" value="ECO:0007669"/>
    <property type="project" value="TreeGrafter"/>
</dbReference>
<reference evidence="2 3" key="1">
    <citation type="journal article" date="2018" name="Mol. Plant">
        <title>The genome of Artemisia annua provides insight into the evolution of Asteraceae family and artemisinin biosynthesis.</title>
        <authorList>
            <person name="Shen Q."/>
            <person name="Zhang L."/>
            <person name="Liao Z."/>
            <person name="Wang S."/>
            <person name="Yan T."/>
            <person name="Shi P."/>
            <person name="Liu M."/>
            <person name="Fu X."/>
            <person name="Pan Q."/>
            <person name="Wang Y."/>
            <person name="Lv Z."/>
            <person name="Lu X."/>
            <person name="Zhang F."/>
            <person name="Jiang W."/>
            <person name="Ma Y."/>
            <person name="Chen M."/>
            <person name="Hao X."/>
            <person name="Li L."/>
            <person name="Tang Y."/>
            <person name="Lv G."/>
            <person name="Zhou Y."/>
            <person name="Sun X."/>
            <person name="Brodelius P.E."/>
            <person name="Rose J.K.C."/>
            <person name="Tang K."/>
        </authorList>
    </citation>
    <scope>NUCLEOTIDE SEQUENCE [LARGE SCALE GENOMIC DNA]</scope>
    <source>
        <strain evidence="3">cv. Huhao1</strain>
        <tissue evidence="2">Leaf</tissue>
    </source>
</reference>
<evidence type="ECO:0000313" key="2">
    <source>
        <dbReference type="EMBL" id="PWA98614.1"/>
    </source>
</evidence>
<dbReference type="Proteomes" id="UP000245207">
    <property type="component" value="Unassembled WGS sequence"/>
</dbReference>
<keyword evidence="3" id="KW-1185">Reference proteome</keyword>
<dbReference type="Gene3D" id="3.30.70.580">
    <property type="entry name" value="Pseudouridine synthase I, catalytic domain, N-terminal subdomain"/>
    <property type="match status" value="1"/>
</dbReference>
<feature type="compositionally biased region" description="Polar residues" evidence="1">
    <location>
        <begin position="66"/>
        <end position="75"/>
    </location>
</feature>
<dbReference type="GO" id="GO:0009507">
    <property type="term" value="C:chloroplast"/>
    <property type="evidence" value="ECO:0007669"/>
    <property type="project" value="TreeGrafter"/>
</dbReference>
<proteinExistence type="predicted"/>
<evidence type="ECO:0000256" key="1">
    <source>
        <dbReference type="SAM" id="MobiDB-lite"/>
    </source>
</evidence>